<accession>A0ACB6QYI4</accession>
<reference evidence="1" key="1">
    <citation type="journal article" date="2020" name="Stud. Mycol.">
        <title>101 Dothideomycetes genomes: a test case for predicting lifestyles and emergence of pathogens.</title>
        <authorList>
            <person name="Haridas S."/>
            <person name="Albert R."/>
            <person name="Binder M."/>
            <person name="Bloem J."/>
            <person name="Labutti K."/>
            <person name="Salamov A."/>
            <person name="Andreopoulos B."/>
            <person name="Baker S."/>
            <person name="Barry K."/>
            <person name="Bills G."/>
            <person name="Bluhm B."/>
            <person name="Cannon C."/>
            <person name="Castanera R."/>
            <person name="Culley D."/>
            <person name="Daum C."/>
            <person name="Ezra D."/>
            <person name="Gonzalez J."/>
            <person name="Henrissat B."/>
            <person name="Kuo A."/>
            <person name="Liang C."/>
            <person name="Lipzen A."/>
            <person name="Lutzoni F."/>
            <person name="Magnuson J."/>
            <person name="Mondo S."/>
            <person name="Nolan M."/>
            <person name="Ohm R."/>
            <person name="Pangilinan J."/>
            <person name="Park H.-J."/>
            <person name="Ramirez L."/>
            <person name="Alfaro M."/>
            <person name="Sun H."/>
            <person name="Tritt A."/>
            <person name="Yoshinaga Y."/>
            <person name="Zwiers L.-H."/>
            <person name="Turgeon B."/>
            <person name="Goodwin S."/>
            <person name="Spatafora J."/>
            <person name="Crous P."/>
            <person name="Grigoriev I."/>
        </authorList>
    </citation>
    <scope>NUCLEOTIDE SEQUENCE</scope>
    <source>
        <strain evidence="1">ATCC 200398</strain>
    </source>
</reference>
<dbReference type="Proteomes" id="UP000799755">
    <property type="component" value="Unassembled WGS sequence"/>
</dbReference>
<gene>
    <name evidence="1" type="ORF">BDR25DRAFT_353850</name>
</gene>
<protein>
    <submittedName>
        <fullName evidence="1">Uncharacterized protein</fullName>
    </submittedName>
</protein>
<comment type="caution">
    <text evidence="1">The sequence shown here is derived from an EMBL/GenBank/DDBJ whole genome shotgun (WGS) entry which is preliminary data.</text>
</comment>
<evidence type="ECO:0000313" key="1">
    <source>
        <dbReference type="EMBL" id="KAF2472114.1"/>
    </source>
</evidence>
<dbReference type="EMBL" id="MU003503">
    <property type="protein sequence ID" value="KAF2472114.1"/>
    <property type="molecule type" value="Genomic_DNA"/>
</dbReference>
<keyword evidence="2" id="KW-1185">Reference proteome</keyword>
<name>A0ACB6QYI4_9PLEO</name>
<evidence type="ECO:0000313" key="2">
    <source>
        <dbReference type="Proteomes" id="UP000799755"/>
    </source>
</evidence>
<sequence>MTKVIICSKGYKLGFPYGCLERVLQEVVWSGIDETNLACRTVHERKLNKNPHQMVKSGQWLVLRCLNSKTKCCGTISYNRKGRPSPPSIYCVQKSGNFLAFLGSFFSLLKLHGRSQS</sequence>
<proteinExistence type="predicted"/>
<organism evidence="1 2">
    <name type="scientific">Lindgomyces ingoldianus</name>
    <dbReference type="NCBI Taxonomy" id="673940"/>
    <lineage>
        <taxon>Eukaryota</taxon>
        <taxon>Fungi</taxon>
        <taxon>Dikarya</taxon>
        <taxon>Ascomycota</taxon>
        <taxon>Pezizomycotina</taxon>
        <taxon>Dothideomycetes</taxon>
        <taxon>Pleosporomycetidae</taxon>
        <taxon>Pleosporales</taxon>
        <taxon>Lindgomycetaceae</taxon>
        <taxon>Lindgomyces</taxon>
    </lineage>
</organism>